<proteinExistence type="predicted"/>
<comment type="caution">
    <text evidence="1">The sequence shown here is derived from an EMBL/GenBank/DDBJ whole genome shotgun (WGS) entry which is preliminary data.</text>
</comment>
<dbReference type="Proteomes" id="UP001627154">
    <property type="component" value="Unassembled WGS sequence"/>
</dbReference>
<keyword evidence="2" id="KW-1185">Reference proteome</keyword>
<evidence type="ECO:0000313" key="2">
    <source>
        <dbReference type="Proteomes" id="UP001627154"/>
    </source>
</evidence>
<gene>
    <name evidence="1" type="ORF">TKK_020470</name>
</gene>
<name>A0ABD2VSZ5_9HYME</name>
<organism evidence="1 2">
    <name type="scientific">Trichogramma kaykai</name>
    <dbReference type="NCBI Taxonomy" id="54128"/>
    <lineage>
        <taxon>Eukaryota</taxon>
        <taxon>Metazoa</taxon>
        <taxon>Ecdysozoa</taxon>
        <taxon>Arthropoda</taxon>
        <taxon>Hexapoda</taxon>
        <taxon>Insecta</taxon>
        <taxon>Pterygota</taxon>
        <taxon>Neoptera</taxon>
        <taxon>Endopterygota</taxon>
        <taxon>Hymenoptera</taxon>
        <taxon>Apocrita</taxon>
        <taxon>Proctotrupomorpha</taxon>
        <taxon>Chalcidoidea</taxon>
        <taxon>Trichogrammatidae</taxon>
        <taxon>Trichogramma</taxon>
    </lineage>
</organism>
<evidence type="ECO:0000313" key="1">
    <source>
        <dbReference type="EMBL" id="KAL3383672.1"/>
    </source>
</evidence>
<dbReference type="EMBL" id="JBJJXI010000184">
    <property type="protein sequence ID" value="KAL3383672.1"/>
    <property type="molecule type" value="Genomic_DNA"/>
</dbReference>
<protein>
    <submittedName>
        <fullName evidence="1">Uncharacterized protein</fullName>
    </submittedName>
</protein>
<accession>A0ABD2VSZ5</accession>
<dbReference type="AlphaFoldDB" id="A0ABD2VSZ5"/>
<sequence length="236" mass="26763">MVEFNYYDPSDIFVNDSRPEGMAGAANFDLAESFARSRGALDRWDRNAGAVALYRKDGVTKYVISENSKDKKYNAVSYGNKHFKNYTASRDGFEATSYGHTERKLMRDVLDDLLADQSTLPGPTSVFESLSGKEKEYEVLKYLTHNADKYKRYLEEKGIIVKIWSERPSCTAEANEGFIGGSNCTKFIQDICPEGSQYGFIVKDYVKSDNLVEGVPKVRMAYEALKNAYEKYKKTL</sequence>
<reference evidence="1 2" key="1">
    <citation type="journal article" date="2024" name="bioRxiv">
        <title>A reference genome for Trichogramma kaykai: A tiny desert-dwelling parasitoid wasp with competing sex-ratio distorters.</title>
        <authorList>
            <person name="Culotta J."/>
            <person name="Lindsey A.R."/>
        </authorList>
    </citation>
    <scope>NUCLEOTIDE SEQUENCE [LARGE SCALE GENOMIC DNA]</scope>
    <source>
        <strain evidence="1 2">KSX58</strain>
    </source>
</reference>